<evidence type="ECO:0008006" key="3">
    <source>
        <dbReference type="Google" id="ProtNLM"/>
    </source>
</evidence>
<name>A0ABT0Y979_9ACTN</name>
<keyword evidence="2" id="KW-1185">Reference proteome</keyword>
<gene>
    <name evidence="1" type="ORF">LXN57_32920</name>
</gene>
<organism evidence="1 2">
    <name type="scientific">Paractinoplanes hotanensis</name>
    <dbReference type="NCBI Taxonomy" id="2906497"/>
    <lineage>
        <taxon>Bacteria</taxon>
        <taxon>Bacillati</taxon>
        <taxon>Actinomycetota</taxon>
        <taxon>Actinomycetes</taxon>
        <taxon>Micromonosporales</taxon>
        <taxon>Micromonosporaceae</taxon>
        <taxon>Paractinoplanes</taxon>
    </lineage>
</organism>
<proteinExistence type="predicted"/>
<accession>A0ABT0Y979</accession>
<dbReference type="Proteomes" id="UP001523216">
    <property type="component" value="Unassembled WGS sequence"/>
</dbReference>
<reference evidence="1 2" key="1">
    <citation type="submission" date="2022-06" db="EMBL/GenBank/DDBJ databases">
        <title>Actinoplanes abujensis sp. nov., isolated from Nigerian arid soil.</title>
        <authorList>
            <person name="Ding P."/>
        </authorList>
    </citation>
    <scope>NUCLEOTIDE SEQUENCE [LARGE SCALE GENOMIC DNA]</scope>
    <source>
        <strain evidence="2">TRM88002</strain>
    </source>
</reference>
<comment type="caution">
    <text evidence="1">The sequence shown here is derived from an EMBL/GenBank/DDBJ whole genome shotgun (WGS) entry which is preliminary data.</text>
</comment>
<protein>
    <recommendedName>
        <fullName evidence="3">LppX_LprAFG lipoprotein</fullName>
    </recommendedName>
</protein>
<dbReference type="RefSeq" id="WP_251802102.1">
    <property type="nucleotide sequence ID" value="NZ_JAMQOL010000048.1"/>
</dbReference>
<dbReference type="EMBL" id="JAMQOL010000048">
    <property type="protein sequence ID" value="MCM4082380.1"/>
    <property type="molecule type" value="Genomic_DNA"/>
</dbReference>
<dbReference type="PROSITE" id="PS51257">
    <property type="entry name" value="PROKAR_LIPOPROTEIN"/>
    <property type="match status" value="1"/>
</dbReference>
<evidence type="ECO:0000313" key="2">
    <source>
        <dbReference type="Proteomes" id="UP001523216"/>
    </source>
</evidence>
<sequence length="322" mass="32869">MRVQRHLAGVIAGVTTLSVLGGCAAQQIQALEPKIELRNAAQQLADAQQTGFVLKVTGNPDDLVAAAGKEADAATVAQLFNSSITMTTDKGGAGEADDRSSLAVNVDGVTGTEIRFVDGALYLKAPVKDLAAKFGATPADIKELSGGAPGLDALLAGKWISVDTKQLPGAAAASAKPDAEQQKILAEVTASATNLLEGADVVRDSADDKHLIVTSSTAKGYAEAKRLATAVEPSLASEFPAAPEKDQPVVIDLWLDGGKFTAAEVNVLQFVEGAQGRVAARLEFTEGGAIDAPAGATAVDLSGLLGATGGTMPYLKDLRPVN</sequence>
<evidence type="ECO:0000313" key="1">
    <source>
        <dbReference type="EMBL" id="MCM4082380.1"/>
    </source>
</evidence>